<evidence type="ECO:0000313" key="5">
    <source>
        <dbReference type="Proteomes" id="UP001520878"/>
    </source>
</evidence>
<dbReference type="Proteomes" id="UP001520878">
    <property type="component" value="Unassembled WGS sequence"/>
</dbReference>
<dbReference type="CDD" id="cd03137">
    <property type="entry name" value="GATase1_AraC_1"/>
    <property type="match status" value="1"/>
</dbReference>
<dbReference type="Gene3D" id="1.10.10.60">
    <property type="entry name" value="Homeodomain-like"/>
    <property type="match status" value="1"/>
</dbReference>
<name>A0ABS8G989_9ALTE</name>
<dbReference type="InterPro" id="IPR009057">
    <property type="entry name" value="Homeodomain-like_sf"/>
</dbReference>
<dbReference type="SUPFAM" id="SSF46689">
    <property type="entry name" value="Homeodomain-like"/>
    <property type="match status" value="2"/>
</dbReference>
<gene>
    <name evidence="4" type="ORF">LJ739_09025</name>
</gene>
<organism evidence="4 5">
    <name type="scientific">Fluctibacter halophilus</name>
    <dbReference type="NCBI Taxonomy" id="226011"/>
    <lineage>
        <taxon>Bacteria</taxon>
        <taxon>Pseudomonadati</taxon>
        <taxon>Pseudomonadota</taxon>
        <taxon>Gammaproteobacteria</taxon>
        <taxon>Alteromonadales</taxon>
        <taxon>Alteromonadaceae</taxon>
        <taxon>Fluctibacter</taxon>
    </lineage>
</organism>
<dbReference type="SUPFAM" id="SSF52317">
    <property type="entry name" value="Class I glutamine amidotransferase-like"/>
    <property type="match status" value="1"/>
</dbReference>
<dbReference type="EMBL" id="JAJEWP010000002">
    <property type="protein sequence ID" value="MCC2616380.1"/>
    <property type="molecule type" value="Genomic_DNA"/>
</dbReference>
<reference evidence="4 5" key="1">
    <citation type="submission" date="2021-10" db="EMBL/GenBank/DDBJ databases">
        <title>Draft genome of Aestuariibacter halophilus JC2043.</title>
        <authorList>
            <person name="Emsley S.A."/>
            <person name="Pfannmuller K.M."/>
            <person name="Ushijima B."/>
            <person name="Saw J.H."/>
            <person name="Videau P."/>
        </authorList>
    </citation>
    <scope>NUCLEOTIDE SEQUENCE [LARGE SCALE GENOMIC DNA]</scope>
    <source>
        <strain evidence="4 5">JC2043</strain>
    </source>
</reference>
<dbReference type="PROSITE" id="PS01124">
    <property type="entry name" value="HTH_ARAC_FAMILY_2"/>
    <property type="match status" value="1"/>
</dbReference>
<evidence type="ECO:0000259" key="3">
    <source>
        <dbReference type="PROSITE" id="PS01124"/>
    </source>
</evidence>
<dbReference type="PANTHER" id="PTHR43130:SF3">
    <property type="entry name" value="HTH-TYPE TRANSCRIPTIONAL REGULATOR RV1931C"/>
    <property type="match status" value="1"/>
</dbReference>
<dbReference type="InterPro" id="IPR029062">
    <property type="entry name" value="Class_I_gatase-like"/>
</dbReference>
<dbReference type="SMART" id="SM00342">
    <property type="entry name" value="HTH_ARAC"/>
    <property type="match status" value="1"/>
</dbReference>
<evidence type="ECO:0000256" key="2">
    <source>
        <dbReference type="ARBA" id="ARBA00023163"/>
    </source>
</evidence>
<dbReference type="Pfam" id="PF01965">
    <property type="entry name" value="DJ-1_PfpI"/>
    <property type="match status" value="1"/>
</dbReference>
<evidence type="ECO:0000313" key="4">
    <source>
        <dbReference type="EMBL" id="MCC2616380.1"/>
    </source>
</evidence>
<proteinExistence type="predicted"/>
<evidence type="ECO:0000256" key="1">
    <source>
        <dbReference type="ARBA" id="ARBA00023015"/>
    </source>
</evidence>
<dbReference type="Pfam" id="PF12833">
    <property type="entry name" value="HTH_18"/>
    <property type="match status" value="1"/>
</dbReference>
<protein>
    <submittedName>
        <fullName evidence="4">DJ-1/PfpI family protein</fullName>
    </submittedName>
</protein>
<dbReference type="RefSeq" id="WP_229159587.1">
    <property type="nucleotide sequence ID" value="NZ_JAJEWP010000002.1"/>
</dbReference>
<keyword evidence="2" id="KW-0804">Transcription</keyword>
<accession>A0ABS8G989</accession>
<dbReference type="InterPro" id="IPR052158">
    <property type="entry name" value="INH-QAR"/>
</dbReference>
<keyword evidence="5" id="KW-1185">Reference proteome</keyword>
<dbReference type="Gene3D" id="3.40.50.880">
    <property type="match status" value="1"/>
</dbReference>
<keyword evidence="1" id="KW-0805">Transcription regulation</keyword>
<dbReference type="InterPro" id="IPR018060">
    <property type="entry name" value="HTH_AraC"/>
</dbReference>
<dbReference type="PANTHER" id="PTHR43130">
    <property type="entry name" value="ARAC-FAMILY TRANSCRIPTIONAL REGULATOR"/>
    <property type="match status" value="1"/>
</dbReference>
<comment type="caution">
    <text evidence="4">The sequence shown here is derived from an EMBL/GenBank/DDBJ whole genome shotgun (WGS) entry which is preliminary data.</text>
</comment>
<sequence length="318" mass="35138">MKKNISILVYQGVELLDLAGPQSAFNEASHFVAGAYDIDTIGFDTAPVTCEAGLQLKPNKALYNIVDCHTLIIPGGNGARSETITPQQLADLAALMSRCERVVTICTGAFLAARAGLPPGTRVATHWAFLDSFHQQFPELQIERDKLYIRDGNYWSSAGVTSGIDLSLSLIEQDCGKAAAFHVAKYLVVYLRRAGGQKQFSDPLQLQTPKTERMAFISDWITAHVSEVISVSRLAEKLHLSERQCHRWFMQHSGHTPAQYVEKCRMQVACELLASSEQALKAIGACVGYSTYDGFKRAFERHFTVSPCAYRNAFSSRP</sequence>
<dbReference type="InterPro" id="IPR002818">
    <property type="entry name" value="DJ-1/PfpI"/>
</dbReference>
<feature type="domain" description="HTH araC/xylS-type" evidence="3">
    <location>
        <begin position="215"/>
        <end position="313"/>
    </location>
</feature>